<dbReference type="PANTHER" id="PTHR39181:SF1">
    <property type="entry name" value="TYROSINE-PROTEIN PHOSPHATASE YWQE"/>
    <property type="match status" value="1"/>
</dbReference>
<dbReference type="AlphaFoldDB" id="G0V446"/>
<evidence type="ECO:0000256" key="5">
    <source>
        <dbReference type="ARBA" id="ARBA00051722"/>
    </source>
</evidence>
<dbReference type="EC" id="3.1.3.48" evidence="2"/>
<dbReference type="eggNOG" id="COG4464">
    <property type="taxonomic scope" value="Bacteria"/>
</dbReference>
<evidence type="ECO:0000313" key="7">
    <source>
        <dbReference type="Proteomes" id="UP000007652"/>
    </source>
</evidence>
<evidence type="ECO:0000256" key="2">
    <source>
        <dbReference type="ARBA" id="ARBA00013064"/>
    </source>
</evidence>
<gene>
    <name evidence="6" type="ORF">CAAU_0237</name>
</gene>
<organism evidence="6 7">
    <name type="scientific">Caloramator australicus RC3</name>
    <dbReference type="NCBI Taxonomy" id="857293"/>
    <lineage>
        <taxon>Bacteria</taxon>
        <taxon>Bacillati</taxon>
        <taxon>Bacillota</taxon>
        <taxon>Clostridia</taxon>
        <taxon>Eubacteriales</taxon>
        <taxon>Clostridiaceae</taxon>
        <taxon>Caloramator</taxon>
    </lineage>
</organism>
<dbReference type="OrthoDB" id="9788539at2"/>
<dbReference type="Gene3D" id="3.20.20.140">
    <property type="entry name" value="Metal-dependent hydrolases"/>
    <property type="match status" value="1"/>
</dbReference>
<comment type="caution">
    <text evidence="6">The sequence shown here is derived from an EMBL/GenBank/DDBJ whole genome shotgun (WGS) entry which is preliminary data.</text>
</comment>
<comment type="catalytic activity">
    <reaction evidence="5">
        <text>O-phospho-L-tyrosyl-[protein] + H2O = L-tyrosyl-[protein] + phosphate</text>
        <dbReference type="Rhea" id="RHEA:10684"/>
        <dbReference type="Rhea" id="RHEA-COMP:10136"/>
        <dbReference type="Rhea" id="RHEA-COMP:20101"/>
        <dbReference type="ChEBI" id="CHEBI:15377"/>
        <dbReference type="ChEBI" id="CHEBI:43474"/>
        <dbReference type="ChEBI" id="CHEBI:46858"/>
        <dbReference type="ChEBI" id="CHEBI:61978"/>
        <dbReference type="EC" id="3.1.3.48"/>
    </reaction>
</comment>
<dbReference type="InterPro" id="IPR016195">
    <property type="entry name" value="Pol/histidinol_Pase-like"/>
</dbReference>
<evidence type="ECO:0000256" key="1">
    <source>
        <dbReference type="ARBA" id="ARBA00005750"/>
    </source>
</evidence>
<accession>G0V446</accession>
<keyword evidence="7" id="KW-1185">Reference proteome</keyword>
<dbReference type="PIRSF" id="PIRSF016557">
    <property type="entry name" value="Caps_synth_CpsB"/>
    <property type="match status" value="1"/>
</dbReference>
<dbReference type="RefSeq" id="WP_008907609.1">
    <property type="nucleotide sequence ID" value="NZ_CAKP01000009.1"/>
</dbReference>
<dbReference type="PANTHER" id="PTHR39181">
    <property type="entry name" value="TYROSINE-PROTEIN PHOSPHATASE YWQE"/>
    <property type="match status" value="1"/>
</dbReference>
<reference evidence="6 7" key="1">
    <citation type="journal article" date="2011" name="J. Bacteriol.">
        <title>Draft genome sequence of Caloramator australicus strain RC3T, a thermoanaerobe from the Great Artesian Basin of Australia.</title>
        <authorList>
            <person name="Ogg C.D."/>
            <person name="Patel B.K.C."/>
        </authorList>
    </citation>
    <scope>NUCLEOTIDE SEQUENCE [LARGE SCALE GENOMIC DNA]</scope>
    <source>
        <strain evidence="6 7">RC3</strain>
    </source>
</reference>
<dbReference type="EMBL" id="CAKP01000009">
    <property type="protein sequence ID" value="CCC57886.1"/>
    <property type="molecule type" value="Genomic_DNA"/>
</dbReference>
<dbReference type="InterPro" id="IPR016667">
    <property type="entry name" value="Caps_polysacc_synth_CpsB/CapC"/>
</dbReference>
<evidence type="ECO:0000313" key="6">
    <source>
        <dbReference type="EMBL" id="CCC57886.1"/>
    </source>
</evidence>
<evidence type="ECO:0000256" key="4">
    <source>
        <dbReference type="ARBA" id="ARBA00022912"/>
    </source>
</evidence>
<proteinExistence type="inferred from homology"/>
<dbReference type="GO" id="GO:0030145">
    <property type="term" value="F:manganese ion binding"/>
    <property type="evidence" value="ECO:0007669"/>
    <property type="project" value="InterPro"/>
</dbReference>
<dbReference type="Pfam" id="PF19567">
    <property type="entry name" value="CpsB_CapC"/>
    <property type="match status" value="1"/>
</dbReference>
<dbReference type="GO" id="GO:0004725">
    <property type="term" value="F:protein tyrosine phosphatase activity"/>
    <property type="evidence" value="ECO:0007669"/>
    <property type="project" value="UniProtKB-EC"/>
</dbReference>
<keyword evidence="4" id="KW-0904">Protein phosphatase</keyword>
<dbReference type="Proteomes" id="UP000007652">
    <property type="component" value="Unassembled WGS sequence"/>
</dbReference>
<sequence length="258" mass="29751">MIDFHSHIIPKIDDGSSSFEETLEMLKIAKNDGVDAIVATPHFVPGRFENEYKDILNHIKTLNEYIKNENINITIYPSQEVYITRSTLKYLNEGLIGTLNDTRYIQIELPFFELPDYTFDIIYELRIKNLIPILCHPERYAFIINSLENINKFIDEGCLFQINSGSILGHFGKEVQKTAKMLIENNIIDVLGSDAHNSKNRLPKIKDAFDKIKGIDEKLSKKILENERKIIENVEIKSSAQKINKKRGIFSFFKLGRG</sequence>
<protein>
    <recommendedName>
        <fullName evidence="2">protein-tyrosine-phosphatase</fullName>
        <ecNumber evidence="2">3.1.3.48</ecNumber>
    </recommendedName>
</protein>
<name>G0V446_9CLOT</name>
<comment type="similarity">
    <text evidence="1">Belongs to the metallo-dependent hydrolases superfamily. CpsB/CapC family.</text>
</comment>
<evidence type="ECO:0000256" key="3">
    <source>
        <dbReference type="ARBA" id="ARBA00022801"/>
    </source>
</evidence>
<keyword evidence="3 6" id="KW-0378">Hydrolase</keyword>
<dbReference type="SUPFAM" id="SSF89550">
    <property type="entry name" value="PHP domain-like"/>
    <property type="match status" value="1"/>
</dbReference>
<dbReference type="STRING" id="857293.CAAU_0237"/>